<dbReference type="EMBL" id="JAMZEC010000001">
    <property type="protein sequence ID" value="MCP2343963.1"/>
    <property type="molecule type" value="Genomic_DNA"/>
</dbReference>
<sequence length="49" mass="5109">MTTTPPAPGLRPTRSPHLHVLGRNGALILLGITPKPLTTSAGLTFSYQG</sequence>
<dbReference type="RefSeq" id="WP_253764941.1">
    <property type="nucleotide sequence ID" value="NZ_BAAAVE010000001.1"/>
</dbReference>
<accession>A0ABT1JQF9</accession>
<gene>
    <name evidence="1" type="ORF">HD595_000085</name>
</gene>
<dbReference type="Proteomes" id="UP001320766">
    <property type="component" value="Unassembled WGS sequence"/>
</dbReference>
<evidence type="ECO:0000313" key="1">
    <source>
        <dbReference type="EMBL" id="MCP2343963.1"/>
    </source>
</evidence>
<proteinExistence type="predicted"/>
<keyword evidence="2" id="KW-1185">Reference proteome</keyword>
<protein>
    <submittedName>
        <fullName evidence="1">Uncharacterized protein</fullName>
    </submittedName>
</protein>
<organism evidence="1 2">
    <name type="scientific">Nonomuraea roseoviolacea subsp. carminata</name>
    <dbReference type="NCBI Taxonomy" id="160689"/>
    <lineage>
        <taxon>Bacteria</taxon>
        <taxon>Bacillati</taxon>
        <taxon>Actinomycetota</taxon>
        <taxon>Actinomycetes</taxon>
        <taxon>Streptosporangiales</taxon>
        <taxon>Streptosporangiaceae</taxon>
        <taxon>Nonomuraea</taxon>
    </lineage>
</organism>
<comment type="caution">
    <text evidence="1">The sequence shown here is derived from an EMBL/GenBank/DDBJ whole genome shotgun (WGS) entry which is preliminary data.</text>
</comment>
<evidence type="ECO:0000313" key="2">
    <source>
        <dbReference type="Proteomes" id="UP001320766"/>
    </source>
</evidence>
<reference evidence="1 2" key="1">
    <citation type="submission" date="2022-06" db="EMBL/GenBank/DDBJ databases">
        <title>Sequencing the genomes of 1000 actinobacteria strains.</title>
        <authorList>
            <person name="Klenk H.-P."/>
        </authorList>
    </citation>
    <scope>NUCLEOTIDE SEQUENCE [LARGE SCALE GENOMIC DNA]</scope>
    <source>
        <strain evidence="1 2">DSM 44170</strain>
    </source>
</reference>
<name>A0ABT1JQF9_9ACTN</name>